<dbReference type="EMBL" id="KQ964268">
    <property type="protein sequence ID" value="KXJ86406.1"/>
    <property type="molecule type" value="Genomic_DNA"/>
</dbReference>
<proteinExistence type="predicted"/>
<feature type="signal peptide" evidence="1">
    <location>
        <begin position="1"/>
        <end position="25"/>
    </location>
</feature>
<gene>
    <name evidence="2" type="ORF">Micbo1qcDRAFT_209099</name>
</gene>
<name>A0A136IN87_9PEZI</name>
<protein>
    <recommendedName>
        <fullName evidence="4">Ecp2 effector protein domain-containing protein</fullName>
    </recommendedName>
</protein>
<dbReference type="Proteomes" id="UP000070501">
    <property type="component" value="Unassembled WGS sequence"/>
</dbReference>
<evidence type="ECO:0000256" key="1">
    <source>
        <dbReference type="SAM" id="SignalP"/>
    </source>
</evidence>
<sequence length="211" mass="23518">MFFSSLASTAAAVVAAASLFGTAQANFDVYRTEVYSGNRPAITWQFWEAEAPKDCGAILRNAMYEELNNKGPFWDVFWGVHCTGSGCDDLNPPGDIDQLRLKLRANPLLDWTLRKDQGWSMIGRDGNAYGNCIVFPQGDFECKLATGWNHIATRRKFRCLTRFTANDLNGVGRKRGDDGSDVQPPMTLEQYIEKEFGKSPATNLVSRSFQA</sequence>
<evidence type="ECO:0000313" key="3">
    <source>
        <dbReference type="Proteomes" id="UP000070501"/>
    </source>
</evidence>
<keyword evidence="3" id="KW-1185">Reference proteome</keyword>
<feature type="chain" id="PRO_5007292889" description="Ecp2 effector protein domain-containing protein" evidence="1">
    <location>
        <begin position="26"/>
        <end position="211"/>
    </location>
</feature>
<dbReference type="OrthoDB" id="3770142at2759"/>
<dbReference type="InParanoid" id="A0A136IN87"/>
<dbReference type="AlphaFoldDB" id="A0A136IN87"/>
<organism evidence="2 3">
    <name type="scientific">Microdochium bolleyi</name>
    <dbReference type="NCBI Taxonomy" id="196109"/>
    <lineage>
        <taxon>Eukaryota</taxon>
        <taxon>Fungi</taxon>
        <taxon>Dikarya</taxon>
        <taxon>Ascomycota</taxon>
        <taxon>Pezizomycotina</taxon>
        <taxon>Sordariomycetes</taxon>
        <taxon>Xylariomycetidae</taxon>
        <taxon>Xylariales</taxon>
        <taxon>Microdochiaceae</taxon>
        <taxon>Microdochium</taxon>
    </lineage>
</organism>
<evidence type="ECO:0000313" key="2">
    <source>
        <dbReference type="EMBL" id="KXJ86406.1"/>
    </source>
</evidence>
<evidence type="ECO:0008006" key="4">
    <source>
        <dbReference type="Google" id="ProtNLM"/>
    </source>
</evidence>
<keyword evidence="1" id="KW-0732">Signal</keyword>
<reference evidence="3" key="1">
    <citation type="submission" date="2016-02" db="EMBL/GenBank/DDBJ databases">
        <title>Draft genome sequence of Microdochium bolleyi, a fungal endophyte of beachgrass.</title>
        <authorList>
            <consortium name="DOE Joint Genome Institute"/>
            <person name="David A.S."/>
            <person name="May G."/>
            <person name="Haridas S."/>
            <person name="Lim J."/>
            <person name="Wang M."/>
            <person name="Labutti K."/>
            <person name="Lipzen A."/>
            <person name="Barry K."/>
            <person name="Grigoriev I.V."/>
        </authorList>
    </citation>
    <scope>NUCLEOTIDE SEQUENCE [LARGE SCALE GENOMIC DNA]</scope>
    <source>
        <strain evidence="3">J235TASD1</strain>
    </source>
</reference>
<accession>A0A136IN87</accession>